<protein>
    <recommendedName>
        <fullName evidence="1">YjiS-like domain-containing protein</fullName>
    </recommendedName>
</protein>
<reference evidence="2 3" key="1">
    <citation type="submission" date="2015-09" db="EMBL/GenBank/DDBJ databases">
        <authorList>
            <consortium name="Swine Surveillance"/>
        </authorList>
    </citation>
    <scope>NUCLEOTIDE SEQUENCE [LARGE SCALE GENOMIC DNA]</scope>
    <source>
        <strain evidence="2 3">CECT 8383</strain>
    </source>
</reference>
<accession>A0A0P1GSE0</accession>
<sequence>MRMHQLHSCVAASAIVHPQRHPHIQVIETNTVPIRGADTLERDTEMAHAVTHRSHSFGIADRAAVLIQDLRDRLARRKVYRETINEMSVLSNRELADLGFNRSQLRSIAWEAAYGNK</sequence>
<dbReference type="Proteomes" id="UP000051681">
    <property type="component" value="Unassembled WGS sequence"/>
</dbReference>
<gene>
    <name evidence="2" type="ORF">TM5383_02952</name>
</gene>
<dbReference type="STRING" id="340021.TM5383_02952"/>
<dbReference type="AlphaFoldDB" id="A0A0P1GSE0"/>
<keyword evidence="3" id="KW-1185">Reference proteome</keyword>
<evidence type="ECO:0000313" key="2">
    <source>
        <dbReference type="EMBL" id="CUH85718.1"/>
    </source>
</evidence>
<feature type="domain" description="YjiS-like" evidence="1">
    <location>
        <begin position="70"/>
        <end position="106"/>
    </location>
</feature>
<dbReference type="InterPro" id="IPR009506">
    <property type="entry name" value="YjiS-like"/>
</dbReference>
<dbReference type="Pfam" id="PF06568">
    <property type="entry name" value="YjiS-like"/>
    <property type="match status" value="1"/>
</dbReference>
<evidence type="ECO:0000313" key="3">
    <source>
        <dbReference type="Proteomes" id="UP000051681"/>
    </source>
</evidence>
<proteinExistence type="predicted"/>
<name>A0A0P1GSE0_9RHOB</name>
<dbReference type="EMBL" id="CYSF01000017">
    <property type="protein sequence ID" value="CUH85718.1"/>
    <property type="molecule type" value="Genomic_DNA"/>
</dbReference>
<evidence type="ECO:0000259" key="1">
    <source>
        <dbReference type="Pfam" id="PF06568"/>
    </source>
</evidence>
<organism evidence="2 3">
    <name type="scientific">Thalassovita mediterranea</name>
    <dbReference type="NCBI Taxonomy" id="340021"/>
    <lineage>
        <taxon>Bacteria</taxon>
        <taxon>Pseudomonadati</taxon>
        <taxon>Pseudomonadota</taxon>
        <taxon>Alphaproteobacteria</taxon>
        <taxon>Rhodobacterales</taxon>
        <taxon>Roseobacteraceae</taxon>
        <taxon>Thalassovita</taxon>
    </lineage>
</organism>